<name>A0A382VJS9_9ZZZZ</name>
<gene>
    <name evidence="1" type="ORF">METZ01_LOCUS399621</name>
</gene>
<reference evidence="1" key="1">
    <citation type="submission" date="2018-05" db="EMBL/GenBank/DDBJ databases">
        <authorList>
            <person name="Lanie J.A."/>
            <person name="Ng W.-L."/>
            <person name="Kazmierczak K.M."/>
            <person name="Andrzejewski T.M."/>
            <person name="Davidsen T.M."/>
            <person name="Wayne K.J."/>
            <person name="Tettelin H."/>
            <person name="Glass J.I."/>
            <person name="Rusch D."/>
            <person name="Podicherti R."/>
            <person name="Tsui H.-C.T."/>
            <person name="Winkler M.E."/>
        </authorList>
    </citation>
    <scope>NUCLEOTIDE SEQUENCE</scope>
</reference>
<dbReference type="EMBL" id="UINC01152536">
    <property type="protein sequence ID" value="SVD46767.1"/>
    <property type="molecule type" value="Genomic_DNA"/>
</dbReference>
<dbReference type="AlphaFoldDB" id="A0A382VJS9"/>
<sequence>MAEVALEILQILEELELHQFTLRERPGGQTDLMLNDNLLITSINDDEEKSSVLERIISESVTIREILDEAEDKIEDYVLKVDK</sequence>
<organism evidence="1">
    <name type="scientific">marine metagenome</name>
    <dbReference type="NCBI Taxonomy" id="408172"/>
    <lineage>
        <taxon>unclassified sequences</taxon>
        <taxon>metagenomes</taxon>
        <taxon>ecological metagenomes</taxon>
    </lineage>
</organism>
<proteinExistence type="predicted"/>
<accession>A0A382VJS9</accession>
<evidence type="ECO:0000313" key="1">
    <source>
        <dbReference type="EMBL" id="SVD46767.1"/>
    </source>
</evidence>
<protein>
    <submittedName>
        <fullName evidence="1">Uncharacterized protein</fullName>
    </submittedName>
</protein>